<protein>
    <recommendedName>
        <fullName evidence="4">Boule</fullName>
    </recommendedName>
</protein>
<gene>
    <name evidence="2" type="ORF">AB6A40_009504</name>
</gene>
<dbReference type="Proteomes" id="UP001608902">
    <property type="component" value="Unassembled WGS sequence"/>
</dbReference>
<reference evidence="2 3" key="1">
    <citation type="submission" date="2024-08" db="EMBL/GenBank/DDBJ databases">
        <title>Gnathostoma spinigerum genome.</title>
        <authorList>
            <person name="Gonzalez-Bertolin B."/>
            <person name="Monzon S."/>
            <person name="Zaballos A."/>
            <person name="Jimenez P."/>
            <person name="Dekumyoy P."/>
            <person name="Varona S."/>
            <person name="Cuesta I."/>
            <person name="Sumanam S."/>
            <person name="Adisakwattana P."/>
            <person name="Gasser R.B."/>
            <person name="Hernandez-Gonzalez A."/>
            <person name="Young N.D."/>
            <person name="Perteguer M.J."/>
        </authorList>
    </citation>
    <scope>NUCLEOTIDE SEQUENCE [LARGE SCALE GENOMIC DNA]</scope>
    <source>
        <strain evidence="2">AL3</strain>
        <tissue evidence="2">Liver</tissue>
    </source>
</reference>
<proteinExistence type="predicted"/>
<keyword evidence="3" id="KW-1185">Reference proteome</keyword>
<name>A0ABD6ETD8_9BILA</name>
<sequence length="120" mass="12911">MQEGAEIQDSPHDGSLNSSSISSPPSAAQEKTSQPASQVPFVMSRFPPGSVPPNHHILVDPTTGQHYLVPTAQPQTQPQIIYQPMYYSPTPAQPLYYPAFAGGQGSFVGSNLEHVNKLKP</sequence>
<evidence type="ECO:0000313" key="3">
    <source>
        <dbReference type="Proteomes" id="UP001608902"/>
    </source>
</evidence>
<evidence type="ECO:0000313" key="2">
    <source>
        <dbReference type="EMBL" id="MFH4982795.1"/>
    </source>
</evidence>
<evidence type="ECO:0000256" key="1">
    <source>
        <dbReference type="SAM" id="MobiDB-lite"/>
    </source>
</evidence>
<evidence type="ECO:0008006" key="4">
    <source>
        <dbReference type="Google" id="ProtNLM"/>
    </source>
</evidence>
<accession>A0ABD6ETD8</accession>
<feature type="region of interest" description="Disordered" evidence="1">
    <location>
        <begin position="1"/>
        <end position="47"/>
    </location>
</feature>
<comment type="caution">
    <text evidence="2">The sequence shown here is derived from an EMBL/GenBank/DDBJ whole genome shotgun (WGS) entry which is preliminary data.</text>
</comment>
<organism evidence="2 3">
    <name type="scientific">Gnathostoma spinigerum</name>
    <dbReference type="NCBI Taxonomy" id="75299"/>
    <lineage>
        <taxon>Eukaryota</taxon>
        <taxon>Metazoa</taxon>
        <taxon>Ecdysozoa</taxon>
        <taxon>Nematoda</taxon>
        <taxon>Chromadorea</taxon>
        <taxon>Rhabditida</taxon>
        <taxon>Spirurina</taxon>
        <taxon>Gnathostomatomorpha</taxon>
        <taxon>Gnathostomatoidea</taxon>
        <taxon>Gnathostomatidae</taxon>
        <taxon>Gnathostoma</taxon>
    </lineage>
</organism>
<dbReference type="EMBL" id="JBGFUD010010107">
    <property type="protein sequence ID" value="MFH4982795.1"/>
    <property type="molecule type" value="Genomic_DNA"/>
</dbReference>
<dbReference type="AlphaFoldDB" id="A0ABD6ETD8"/>